<reference evidence="2" key="1">
    <citation type="submission" date="2019-08" db="EMBL/GenBank/DDBJ databases">
        <authorList>
            <person name="Kucharzyk K."/>
            <person name="Murdoch R.W."/>
            <person name="Higgins S."/>
            <person name="Loffler F."/>
        </authorList>
    </citation>
    <scope>NUCLEOTIDE SEQUENCE</scope>
</reference>
<dbReference type="Pfam" id="PF13276">
    <property type="entry name" value="HTH_21"/>
    <property type="match status" value="1"/>
</dbReference>
<proteinExistence type="predicted"/>
<dbReference type="InterPro" id="IPR050900">
    <property type="entry name" value="Transposase_IS3/IS150/IS904"/>
</dbReference>
<feature type="domain" description="HTH-like" evidence="1">
    <location>
        <begin position="54"/>
        <end position="106"/>
    </location>
</feature>
<sequence length="189" mass="20982">MIDQITHDAKKAETALPTLARMCDLLEVSRSGYYAWQARQTAGPGPRAARRTDLAVKIRVAHDASHGVNGAPRITADLREAGEVVSIKTVAKLMRHEGIRGISPRPWHPVTTITDEAVHHIPDLVERRFDQGRLNAGWTSDITYLKTGEGWLYLAGIRDGHSRRVIGYQFADHLHTNLVETATPRCPVP</sequence>
<organism evidence="2">
    <name type="scientific">bioreactor metagenome</name>
    <dbReference type="NCBI Taxonomy" id="1076179"/>
    <lineage>
        <taxon>unclassified sequences</taxon>
        <taxon>metagenomes</taxon>
        <taxon>ecological metagenomes</taxon>
    </lineage>
</organism>
<dbReference type="InterPro" id="IPR025948">
    <property type="entry name" value="HTH-like_dom"/>
</dbReference>
<dbReference type="EMBL" id="VSSQ01002615">
    <property type="protein sequence ID" value="MPM16464.1"/>
    <property type="molecule type" value="Genomic_DNA"/>
</dbReference>
<evidence type="ECO:0000259" key="1">
    <source>
        <dbReference type="Pfam" id="PF13276"/>
    </source>
</evidence>
<dbReference type="InterPro" id="IPR012337">
    <property type="entry name" value="RNaseH-like_sf"/>
</dbReference>
<accession>A0A644XQR0</accession>
<dbReference type="SUPFAM" id="SSF53098">
    <property type="entry name" value="Ribonuclease H-like"/>
    <property type="match status" value="1"/>
</dbReference>
<protein>
    <submittedName>
        <fullName evidence="2">IS3 family transposase ISAar26</fullName>
    </submittedName>
</protein>
<gene>
    <name evidence="2" type="ORF">SDC9_62844</name>
</gene>
<dbReference type="PANTHER" id="PTHR46889">
    <property type="entry name" value="TRANSPOSASE INSF FOR INSERTION SEQUENCE IS3B-RELATED"/>
    <property type="match status" value="1"/>
</dbReference>
<dbReference type="PANTHER" id="PTHR46889:SF4">
    <property type="entry name" value="TRANSPOSASE INSO FOR INSERTION SEQUENCE ELEMENT IS911B-RELATED"/>
    <property type="match status" value="1"/>
</dbReference>
<dbReference type="AlphaFoldDB" id="A0A644XQR0"/>
<name>A0A644XQR0_9ZZZZ</name>
<evidence type="ECO:0000313" key="2">
    <source>
        <dbReference type="EMBL" id="MPM16464.1"/>
    </source>
</evidence>
<comment type="caution">
    <text evidence="2">The sequence shown here is derived from an EMBL/GenBank/DDBJ whole genome shotgun (WGS) entry which is preliminary data.</text>
</comment>